<comment type="caution">
    <text evidence="2">The sequence shown here is derived from an EMBL/GenBank/DDBJ whole genome shotgun (WGS) entry which is preliminary data.</text>
</comment>
<keyword evidence="3" id="KW-1185">Reference proteome</keyword>
<evidence type="ECO:0000313" key="3">
    <source>
        <dbReference type="Proteomes" id="UP000310158"/>
    </source>
</evidence>
<reference evidence="2 3" key="1">
    <citation type="submission" date="2019-02" db="EMBL/GenBank/DDBJ databases">
        <title>Genome sequencing of the rare red list fungi Bondarzewia mesenterica.</title>
        <authorList>
            <person name="Buettner E."/>
            <person name="Kellner H."/>
        </authorList>
    </citation>
    <scope>NUCLEOTIDE SEQUENCE [LARGE SCALE GENOMIC DNA]</scope>
    <source>
        <strain evidence="2 3">DSM 108281</strain>
    </source>
</reference>
<dbReference type="AlphaFoldDB" id="A0A4S4LZJ7"/>
<proteinExistence type="predicted"/>
<gene>
    <name evidence="2" type="ORF">EW146_g3506</name>
</gene>
<feature type="compositionally biased region" description="Basic and acidic residues" evidence="1">
    <location>
        <begin position="104"/>
        <end position="114"/>
    </location>
</feature>
<feature type="region of interest" description="Disordered" evidence="1">
    <location>
        <begin position="315"/>
        <end position="338"/>
    </location>
</feature>
<protein>
    <submittedName>
        <fullName evidence="2">Uncharacterized protein</fullName>
    </submittedName>
</protein>
<feature type="compositionally biased region" description="Polar residues" evidence="1">
    <location>
        <begin position="38"/>
        <end position="65"/>
    </location>
</feature>
<organism evidence="2 3">
    <name type="scientific">Bondarzewia mesenterica</name>
    <dbReference type="NCBI Taxonomy" id="1095465"/>
    <lineage>
        <taxon>Eukaryota</taxon>
        <taxon>Fungi</taxon>
        <taxon>Dikarya</taxon>
        <taxon>Basidiomycota</taxon>
        <taxon>Agaricomycotina</taxon>
        <taxon>Agaricomycetes</taxon>
        <taxon>Russulales</taxon>
        <taxon>Bondarzewiaceae</taxon>
        <taxon>Bondarzewia</taxon>
    </lineage>
</organism>
<feature type="region of interest" description="Disordered" evidence="1">
    <location>
        <begin position="104"/>
        <end position="127"/>
    </location>
</feature>
<dbReference type="Proteomes" id="UP000310158">
    <property type="component" value="Unassembled WGS sequence"/>
</dbReference>
<feature type="region of interest" description="Disordered" evidence="1">
    <location>
        <begin position="1"/>
        <end position="78"/>
    </location>
</feature>
<name>A0A4S4LZJ7_9AGAM</name>
<evidence type="ECO:0000313" key="2">
    <source>
        <dbReference type="EMBL" id="THH17271.1"/>
    </source>
</evidence>
<sequence length="338" mass="36826">MPPGITLPPFSTLAPYYRGPPPPDPPSEHVQIRPLSLPPTSSGHRPQSNPTFDANPQSSCTQTSHCPGASELPSNQVRSSRVPITGSFVVMKVKVQGEVCPINDRRATDADRSRQSRAPSSELLNHDHTMTQHTPSHIVPCMPSSAQVTQPSMVNPTVPSNVYASSIRGPIPALSNPGFVLGGNESQAHFQTQGHAAMKTRDKKVETTQTETQIAKESTMSSAMVVGQRMTPSRRLNDLETLLLQWKDSLPSPTRTQTAADLLLEACRLIEDSEQYARVLQSKVIEMERRCAQLVDRDVQRHSILVGAMGEVKRAEEESRGSVIQAPTMGPTRPAPPT</sequence>
<accession>A0A4S4LZJ7</accession>
<evidence type="ECO:0000256" key="1">
    <source>
        <dbReference type="SAM" id="MobiDB-lite"/>
    </source>
</evidence>
<dbReference type="EMBL" id="SGPL01000118">
    <property type="protein sequence ID" value="THH17271.1"/>
    <property type="molecule type" value="Genomic_DNA"/>
</dbReference>